<keyword evidence="2" id="KW-1185">Reference proteome</keyword>
<dbReference type="InterPro" id="IPR013320">
    <property type="entry name" value="ConA-like_dom_sf"/>
</dbReference>
<accession>A0ABR1UM36</accession>
<protein>
    <submittedName>
        <fullName evidence="1">Concanavalin A-like lectin/glucanase domain-containing protein</fullName>
    </submittedName>
</protein>
<dbReference type="Gene3D" id="2.60.120.200">
    <property type="match status" value="1"/>
</dbReference>
<proteinExistence type="predicted"/>
<dbReference type="PANTHER" id="PTHR10963">
    <property type="entry name" value="GLYCOSYL HYDROLASE-RELATED"/>
    <property type="match status" value="1"/>
</dbReference>
<dbReference type="SUPFAM" id="SSF49899">
    <property type="entry name" value="Concanavalin A-like lectins/glucanases"/>
    <property type="match status" value="1"/>
</dbReference>
<sequence length="322" mass="35878">MKPVAILGYSLLWYDDFRIDRDLPYRKWDAIVGGTKNNGEKQRYDSAYDVTHIRSILGGPPPHRGDSLFITPQYKDGEWRSARLEGKSAYSCPEGKSLILQAEIQVGTAPSDQQAGIWPAFWAMGQSCQRQDGNEKVPWPECGEWDILETSDGHDWTLGSIHWGVKNADGNVGKKDFPTESGDAQVAKYGNKYDHTQSHTWAIKVDRTKSDWKEETLQCELLCLPTLPNTRPIQFYVGKPEKGDVANMLCEVLMDGNQFFVMKGSDVGDEAEWAVLAHQPYFPILNVAVGGNFPKTAGVNGKTGTGTDTGMEVQYVAFYISD</sequence>
<reference evidence="1 2" key="1">
    <citation type="submission" date="2023-01" db="EMBL/GenBank/DDBJ databases">
        <title>Analysis of 21 Apiospora genomes using comparative genomics revels a genus with tremendous synthesis potential of carbohydrate active enzymes and secondary metabolites.</title>
        <authorList>
            <person name="Sorensen T."/>
        </authorList>
    </citation>
    <scope>NUCLEOTIDE SEQUENCE [LARGE SCALE GENOMIC DNA]</scope>
    <source>
        <strain evidence="1 2">CBS 83171</strain>
    </source>
</reference>
<dbReference type="InterPro" id="IPR050546">
    <property type="entry name" value="Glycosyl_Hydrlase_16"/>
</dbReference>
<comment type="caution">
    <text evidence="1">The sequence shown here is derived from an EMBL/GenBank/DDBJ whole genome shotgun (WGS) entry which is preliminary data.</text>
</comment>
<organism evidence="1 2">
    <name type="scientific">Apiospora saccharicola</name>
    <dbReference type="NCBI Taxonomy" id="335842"/>
    <lineage>
        <taxon>Eukaryota</taxon>
        <taxon>Fungi</taxon>
        <taxon>Dikarya</taxon>
        <taxon>Ascomycota</taxon>
        <taxon>Pezizomycotina</taxon>
        <taxon>Sordariomycetes</taxon>
        <taxon>Xylariomycetidae</taxon>
        <taxon>Amphisphaeriales</taxon>
        <taxon>Apiosporaceae</taxon>
        <taxon>Apiospora</taxon>
    </lineage>
</organism>
<name>A0ABR1UM36_9PEZI</name>
<evidence type="ECO:0000313" key="1">
    <source>
        <dbReference type="EMBL" id="KAK8059966.1"/>
    </source>
</evidence>
<dbReference type="PANTHER" id="PTHR10963:SF60">
    <property type="entry name" value="GRAM-NEGATIVE BACTERIA-BINDING PROTEIN 1-RELATED"/>
    <property type="match status" value="1"/>
</dbReference>
<gene>
    <name evidence="1" type="ORF">PG996_009896</name>
</gene>
<evidence type="ECO:0000313" key="2">
    <source>
        <dbReference type="Proteomes" id="UP001446871"/>
    </source>
</evidence>
<dbReference type="Proteomes" id="UP001446871">
    <property type="component" value="Unassembled WGS sequence"/>
</dbReference>
<dbReference type="EMBL" id="JAQQWM010000006">
    <property type="protein sequence ID" value="KAK8059966.1"/>
    <property type="molecule type" value="Genomic_DNA"/>
</dbReference>